<dbReference type="OrthoDB" id="1106148at2759"/>
<dbReference type="Pfam" id="PF06747">
    <property type="entry name" value="CHCH"/>
    <property type="match status" value="1"/>
</dbReference>
<feature type="compositionally biased region" description="Gly residues" evidence="2">
    <location>
        <begin position="1"/>
        <end position="12"/>
    </location>
</feature>
<dbReference type="PANTHER" id="PTHR13523:SF2">
    <property type="entry name" value="COILED-COIL-HELIX-COILED-COIL-HELIX DOMAIN CONTAINING 2, ISOFORM A-RELATED"/>
    <property type="match status" value="1"/>
</dbReference>
<feature type="domain" description="CHCH" evidence="3">
    <location>
        <begin position="104"/>
        <end position="138"/>
    </location>
</feature>
<dbReference type="EMBL" id="RWGY01000002">
    <property type="protein sequence ID" value="TVU48757.1"/>
    <property type="molecule type" value="Genomic_DNA"/>
</dbReference>
<keyword evidence="1" id="KW-1015">Disulfide bond</keyword>
<protein>
    <recommendedName>
        <fullName evidence="3">CHCH domain-containing protein</fullName>
    </recommendedName>
</protein>
<dbReference type="GO" id="GO:0005739">
    <property type="term" value="C:mitochondrion"/>
    <property type="evidence" value="ECO:0007669"/>
    <property type="project" value="TreeGrafter"/>
</dbReference>
<reference evidence="4 5" key="1">
    <citation type="journal article" date="2019" name="Sci. Rep.">
        <title>A high-quality genome of Eragrostis curvula grass provides insights into Poaceae evolution and supports new strategies to enhance forage quality.</title>
        <authorList>
            <person name="Carballo J."/>
            <person name="Santos B.A.C.M."/>
            <person name="Zappacosta D."/>
            <person name="Garbus I."/>
            <person name="Selva J.P."/>
            <person name="Gallo C.A."/>
            <person name="Diaz A."/>
            <person name="Albertini E."/>
            <person name="Caccamo M."/>
            <person name="Echenique V."/>
        </authorList>
    </citation>
    <scope>NUCLEOTIDE SEQUENCE [LARGE SCALE GENOMIC DNA]</scope>
    <source>
        <strain evidence="5">cv. Victoria</strain>
        <tissue evidence="4">Leaf</tissue>
    </source>
</reference>
<dbReference type="PANTHER" id="PTHR13523">
    <property type="entry name" value="COILED-COIL-HELIX-COILED-COIL-HELIX DOMAIN CONTAINING 2/NUR77"/>
    <property type="match status" value="1"/>
</dbReference>
<evidence type="ECO:0000313" key="4">
    <source>
        <dbReference type="EMBL" id="TVU48757.1"/>
    </source>
</evidence>
<evidence type="ECO:0000256" key="1">
    <source>
        <dbReference type="ARBA" id="ARBA00023157"/>
    </source>
</evidence>
<organism evidence="4 5">
    <name type="scientific">Eragrostis curvula</name>
    <name type="common">weeping love grass</name>
    <dbReference type="NCBI Taxonomy" id="38414"/>
    <lineage>
        <taxon>Eukaryota</taxon>
        <taxon>Viridiplantae</taxon>
        <taxon>Streptophyta</taxon>
        <taxon>Embryophyta</taxon>
        <taxon>Tracheophyta</taxon>
        <taxon>Spermatophyta</taxon>
        <taxon>Magnoliopsida</taxon>
        <taxon>Liliopsida</taxon>
        <taxon>Poales</taxon>
        <taxon>Poaceae</taxon>
        <taxon>PACMAD clade</taxon>
        <taxon>Chloridoideae</taxon>
        <taxon>Eragrostideae</taxon>
        <taxon>Eragrostidinae</taxon>
        <taxon>Eragrostis</taxon>
    </lineage>
</organism>
<evidence type="ECO:0000313" key="5">
    <source>
        <dbReference type="Proteomes" id="UP000324897"/>
    </source>
</evidence>
<evidence type="ECO:0000259" key="3">
    <source>
        <dbReference type="Pfam" id="PF06747"/>
    </source>
</evidence>
<gene>
    <name evidence="4" type="ORF">EJB05_00028</name>
</gene>
<dbReference type="SUPFAM" id="SSF47072">
    <property type="entry name" value="Cysteine alpha-hairpin motif"/>
    <property type="match status" value="1"/>
</dbReference>
<dbReference type="InterPro" id="IPR055304">
    <property type="entry name" value="CHCHD2/10-like"/>
</dbReference>
<keyword evidence="5" id="KW-1185">Reference proteome</keyword>
<dbReference type="AlphaFoldDB" id="A0A5J9WLK5"/>
<dbReference type="InterPro" id="IPR009069">
    <property type="entry name" value="Cys_alpha_HP_mot_SF"/>
</dbReference>
<accession>A0A5J9WLK5</accession>
<dbReference type="Gramene" id="TVU48757">
    <property type="protein sequence ID" value="TVU48757"/>
    <property type="gene ID" value="EJB05_00028"/>
</dbReference>
<sequence>MGRGGRSSGGGRSSYRSTPRAKAPAPAAAPKAAPAPAVQSGGGSILGNLGSTIVDAWVWGSTVSMAHRAMDAIMGPRTFQVDHTTSQLPAAAAPAPGSEPSNACDVHNLAFQDCINHNGSDISKCQFYIDILNDCRRRGQTAVVETYG</sequence>
<feature type="compositionally biased region" description="Low complexity" evidence="2">
    <location>
        <begin position="13"/>
        <end position="37"/>
    </location>
</feature>
<comment type="caution">
    <text evidence="4">The sequence shown here is derived from an EMBL/GenBank/DDBJ whole genome shotgun (WGS) entry which is preliminary data.</text>
</comment>
<evidence type="ECO:0000256" key="2">
    <source>
        <dbReference type="SAM" id="MobiDB-lite"/>
    </source>
</evidence>
<feature type="region of interest" description="Disordered" evidence="2">
    <location>
        <begin position="1"/>
        <end position="41"/>
    </location>
</feature>
<dbReference type="InterPro" id="IPR010625">
    <property type="entry name" value="CHCH"/>
</dbReference>
<dbReference type="GO" id="GO:0005634">
    <property type="term" value="C:nucleus"/>
    <property type="evidence" value="ECO:0007669"/>
    <property type="project" value="TreeGrafter"/>
</dbReference>
<dbReference type="Proteomes" id="UP000324897">
    <property type="component" value="Chromosome 6"/>
</dbReference>
<proteinExistence type="predicted"/>
<dbReference type="GO" id="GO:0007005">
    <property type="term" value="P:mitochondrion organization"/>
    <property type="evidence" value="ECO:0007669"/>
    <property type="project" value="InterPro"/>
</dbReference>
<name>A0A5J9WLK5_9POAL</name>